<evidence type="ECO:0000259" key="2">
    <source>
        <dbReference type="Pfam" id="PF25033"/>
    </source>
</evidence>
<feature type="region of interest" description="Disordered" evidence="1">
    <location>
        <begin position="82"/>
        <end position="108"/>
    </location>
</feature>
<evidence type="ECO:0000259" key="3">
    <source>
        <dbReference type="Pfam" id="PF25036"/>
    </source>
</evidence>
<feature type="compositionally biased region" description="Low complexity" evidence="1">
    <location>
        <begin position="590"/>
        <end position="600"/>
    </location>
</feature>
<reference evidence="4 5" key="1">
    <citation type="submission" date="2021-06" db="EMBL/GenBank/DDBJ databases">
        <title>A haploid diamondback moth (Plutella xylostella L.) genome assembly resolves 31 chromosomes and identifies a diamide resistance mutation.</title>
        <authorList>
            <person name="Ward C.M."/>
            <person name="Perry K.D."/>
            <person name="Baker G."/>
            <person name="Powis K."/>
            <person name="Heckel D.G."/>
            <person name="Baxter S.W."/>
        </authorList>
    </citation>
    <scope>NUCLEOTIDE SEQUENCE [LARGE SCALE GENOMIC DNA]</scope>
    <source>
        <strain evidence="4 5">LV</strain>
        <tissue evidence="4">Single pupa</tissue>
    </source>
</reference>
<dbReference type="InterPro" id="IPR056747">
    <property type="entry name" value="VPS13-like_M"/>
</dbReference>
<evidence type="ECO:0008006" key="6">
    <source>
        <dbReference type="Google" id="ProtNLM"/>
    </source>
</evidence>
<protein>
    <recommendedName>
        <fullName evidence="6">Vacuolar protein sorting-associated protein 13 VPS13 adaptor binding domain-containing protein</fullName>
    </recommendedName>
</protein>
<dbReference type="Pfam" id="PF25033">
    <property type="entry name" value="VPS13_M"/>
    <property type="match status" value="1"/>
</dbReference>
<dbReference type="InterPro" id="IPR009543">
    <property type="entry name" value="VPS13_VAB"/>
</dbReference>
<dbReference type="Pfam" id="PF25036">
    <property type="entry name" value="VPS13_VAB"/>
    <property type="match status" value="1"/>
</dbReference>
<dbReference type="EMBL" id="JAHIBW010000010">
    <property type="protein sequence ID" value="KAG7307047.1"/>
    <property type="molecule type" value="Genomic_DNA"/>
</dbReference>
<evidence type="ECO:0000313" key="4">
    <source>
        <dbReference type="EMBL" id="KAG7307047.1"/>
    </source>
</evidence>
<dbReference type="PANTHER" id="PTHR16166:SF141">
    <property type="entry name" value="INTERMEMBRANE LIPID TRANSFER PROTEIN VPS13D"/>
    <property type="match status" value="1"/>
</dbReference>
<keyword evidence="5" id="KW-1185">Reference proteome</keyword>
<evidence type="ECO:0000313" key="5">
    <source>
        <dbReference type="Proteomes" id="UP000823941"/>
    </source>
</evidence>
<feature type="compositionally biased region" description="Gly residues" evidence="1">
    <location>
        <begin position="82"/>
        <end position="95"/>
    </location>
</feature>
<accession>A0ABQ7QPS4</accession>
<proteinExistence type="predicted"/>
<sequence length="1119" mass="120377">MRLSGLSLWAGGGGRGLRLRRRGAPLLPAPAELLLQIELNCSATHNVPDMTIQGTLSTLQITLDPDQYRLIRGVLAHNLGDAGGEGGAPGAGAGGEPMTTAEPPPATDTGQVWTTTCIKLDLHGVALALQPARGAALATVNFIQSRLLIETDSRLHQDIDLVSQEILVSDTRFASEPANRRGNVFTRIVQPQPERRHRVQAELHARKRGTSSAYTILINNMRLMAIFDWWEAAHHFLMLPPLDPHSPGESPLPCVAAGGGGWAAPAPAPGTVELKLNITDSQVVFVEDASVWDTNAVILKSTTVITYRGAQSARPVSCVLNELEVFSCVLGLEEETALAIVEPCALHMDVLDHHTLRLSTRSLNLRLSYHDMRMFAAMLRSVPEQARLALSGKTESPTQEPDVPANRLRMRAPATRLGALSLRVSAPPAPPAAPPAPSMSPLHAVEVQADCITLCVIDDCCDSDVPLLEVSLSELHVQQDLRKVEEAFSDPILVSTPAGAPPPGPLALRPGPAGGKLTATLSADYYNRVLSGWEPFIEPWKFSLWWEYTLSSRLSLARLQAEVHSDSTLDVNVTHALLDLRAATSAAWSSQSQNSAAEASPKGSPMGHRRRSPFVPYALRNHTGHKLWFTTIVTTCDVLTEQSTYSGPDDSWVCVKAGETEPFSFGARARGRGLGSGGGAPARLHQLAIRLEGWSPPAPVCVDRAGVFWRSMTHTKTEAEARMVLEVSLEGSARKLVTARSALRLLNRLPHAVELRRDHAAAAGQWSGSTPRTATVAPGASWSAPLSPGAPPLWVRPLARAPYSQCVRPLDWRQATAGRPYHGHYQCTAPDRSQYRFSCVVVRERFPPDRGPPCAGHTLTLLPELRLENLLPLELQYRARAADDEPPAAAGALPPGHTQPFHEVNVEEGVELSVKLEGFAWSSPLSVGGAGGAGGAGGSFTARLKLRDAKGRRLYLSARVSVKKTDGIKVCISAPYWLVNRVGLPLVYRAAGGGEAAGQQPEHEVARARAPLLFSIADDAPPTLAVRVGKCDSGTPEWCSPFGLGPGVVVKRLEVRGGGGGDRVYCVGVSVRAGRGRYRHTNIVTLTPRYQLHNNTKMVLQLAQKCTATDLVSEDVKVN</sequence>
<evidence type="ECO:0000256" key="1">
    <source>
        <dbReference type="SAM" id="MobiDB-lite"/>
    </source>
</evidence>
<comment type="caution">
    <text evidence="4">The sequence shown here is derived from an EMBL/GenBank/DDBJ whole genome shotgun (WGS) entry which is preliminary data.</text>
</comment>
<feature type="domain" description="Vacuolar protein sorting-associated protein 13 VPS13 adaptor binding" evidence="3">
    <location>
        <begin position="687"/>
        <end position="1108"/>
    </location>
</feature>
<feature type="region of interest" description="Disordered" evidence="1">
    <location>
        <begin position="590"/>
        <end position="609"/>
    </location>
</feature>
<organism evidence="4 5">
    <name type="scientific">Plutella xylostella</name>
    <name type="common">Diamondback moth</name>
    <name type="synonym">Plutella maculipennis</name>
    <dbReference type="NCBI Taxonomy" id="51655"/>
    <lineage>
        <taxon>Eukaryota</taxon>
        <taxon>Metazoa</taxon>
        <taxon>Ecdysozoa</taxon>
        <taxon>Arthropoda</taxon>
        <taxon>Hexapoda</taxon>
        <taxon>Insecta</taxon>
        <taxon>Pterygota</taxon>
        <taxon>Neoptera</taxon>
        <taxon>Endopterygota</taxon>
        <taxon>Lepidoptera</taxon>
        <taxon>Glossata</taxon>
        <taxon>Ditrysia</taxon>
        <taxon>Yponomeutoidea</taxon>
        <taxon>Plutellidae</taxon>
        <taxon>Plutella</taxon>
    </lineage>
</organism>
<dbReference type="PANTHER" id="PTHR16166">
    <property type="entry name" value="VACUOLAR PROTEIN SORTING-ASSOCIATED PROTEIN VPS13"/>
    <property type="match status" value="1"/>
</dbReference>
<dbReference type="Proteomes" id="UP000823941">
    <property type="component" value="Chromosome 10"/>
</dbReference>
<feature type="domain" description="VPS13-like middle region" evidence="2">
    <location>
        <begin position="154"/>
        <end position="476"/>
    </location>
</feature>
<gene>
    <name evidence="4" type="ORF">JYU34_007178</name>
</gene>
<dbReference type="InterPro" id="IPR026847">
    <property type="entry name" value="VPS13"/>
</dbReference>
<name>A0ABQ7QPS4_PLUXY</name>